<proteinExistence type="predicted"/>
<protein>
    <submittedName>
        <fullName evidence="2">E4</fullName>
    </submittedName>
</protein>
<feature type="compositionally biased region" description="Basic and acidic residues" evidence="1">
    <location>
        <begin position="137"/>
        <end position="148"/>
    </location>
</feature>
<evidence type="ECO:0000256" key="1">
    <source>
        <dbReference type="SAM" id="MobiDB-lite"/>
    </source>
</evidence>
<dbReference type="EMBL" id="MF588709">
    <property type="protein sequence ID" value="ATQ38307.1"/>
    <property type="molecule type" value="Genomic_DNA"/>
</dbReference>
<sequence>MKNQKIRFHTLIGHIYITKMTKTCGTKCQEKLITMDCILKKGVETKRIFYCLLMMLKDMAQPIDGLLIQTMNNSPFLSPALLGGLLGPPLPRGTSLRTPPGTPHPTRRSEEQRNKQRRAALALPKGSLRSDDDEEEKENRPPPQKEDDVYPLQDLVSQLLAKWGEAIDQLQEQISHDLKDFRQRLGIRQS</sequence>
<accession>A0A2D2ALI3</accession>
<feature type="region of interest" description="Disordered" evidence="1">
    <location>
        <begin position="88"/>
        <end position="151"/>
    </location>
</feature>
<dbReference type="Proteomes" id="UP000290798">
    <property type="component" value="Segment"/>
</dbReference>
<evidence type="ECO:0000313" key="2">
    <source>
        <dbReference type="EMBL" id="ATQ38307.1"/>
    </source>
</evidence>
<organism evidence="2">
    <name type="scientific">Gammapapillomavirus 9</name>
    <dbReference type="NCBI Taxonomy" id="1175851"/>
    <lineage>
        <taxon>Viruses</taxon>
        <taxon>Monodnaviria</taxon>
        <taxon>Shotokuvirae</taxon>
        <taxon>Cossaviricota</taxon>
        <taxon>Papovaviricetes</taxon>
        <taxon>Zurhausenvirales</taxon>
        <taxon>Papillomaviridae</taxon>
        <taxon>Firstpapillomavirinae</taxon>
        <taxon>Gammapapillomavirus</taxon>
    </lineage>
</organism>
<gene>
    <name evidence="2" type="primary">E4</name>
</gene>
<name>A0A2D2ALI3_9PAPI</name>
<reference evidence="2" key="1">
    <citation type="journal article" date="2018" name="MSphere">
        <title>Metagenomic Discovery of 83 New Human Papillomavirus Types in Patients with Immunodeficiency.</title>
        <authorList>
            <person name="Pastrana D.V."/>
            <person name="Peretti A."/>
            <person name="Welch N.L."/>
            <person name="Borgogna C."/>
            <person name="Olivero C."/>
            <person name="Badolato R."/>
            <person name="Notarangelo L.D."/>
            <person name="Gariglio M."/>
            <person name="FitzGerald P.C."/>
            <person name="McIntosh C.E."/>
            <person name="Reeves J."/>
            <person name="Starrett G.J."/>
            <person name="Bliskovsky V."/>
            <person name="Velez D."/>
            <person name="Brownell I."/>
            <person name="Yarchoan R."/>
            <person name="Wyvill K.M."/>
            <person name="Uldrick T.S."/>
            <person name="Maldarelli F."/>
            <person name="Lisco A."/>
            <person name="Sereti I."/>
            <person name="Gonzalez C.M."/>
            <person name="Androphy E.J."/>
            <person name="McBride A.A."/>
            <person name="Van Doorslaer K."/>
            <person name="Garcia F."/>
            <person name="Dvoretzky I."/>
            <person name="Liu J.S."/>
            <person name="Han J."/>
            <person name="Murphy P.M."/>
            <person name="McDermott D.H."/>
            <person name="Buck C.B."/>
        </authorList>
    </citation>
    <scope>NUCLEOTIDE SEQUENCE</scope>
    <source>
        <strain evidence="2">Gamma09_w11C24</strain>
    </source>
</reference>